<dbReference type="PANTHER" id="PTHR21563:SF3">
    <property type="entry name" value="ZINC FINGER C3H1 DOMAIN-CONTAINING PROTEIN"/>
    <property type="match status" value="1"/>
</dbReference>
<feature type="region of interest" description="Disordered" evidence="2">
    <location>
        <begin position="820"/>
        <end position="911"/>
    </location>
</feature>
<accession>A0ABR4NFF5</accession>
<feature type="compositionally biased region" description="Low complexity" evidence="2">
    <location>
        <begin position="552"/>
        <end position="561"/>
    </location>
</feature>
<feature type="region of interest" description="Disordered" evidence="2">
    <location>
        <begin position="417"/>
        <end position="454"/>
    </location>
</feature>
<dbReference type="InterPro" id="IPR003107">
    <property type="entry name" value="HAT"/>
</dbReference>
<sequence length="1828" mass="195698">MPLMGSLPPIDFPSVFLPSAAAPLVRDHEPMDRAKVVEELRSRQEFHLLAHFLALPDDVQVRALLASENSAEKKWPALCEQIERLPSLGVPPSRWQELGINHVIVRVCSEDVGQVPDGQARSINRLCAVYRRSLNNALKQQRQRHRKLGILLAEQSRSRSGQSSKQMDRPTGSKRGVVSRPQSPVSAASTASGTPPALLRERTISGMAAAQARIAFLEEQLADLQSVDLPPSFSKRQKVVNKLAGLTNTFESAAPDLESRAPSPPTRSASRSAASTPATASPVLATLSIRPAAAAPAAPVIPALLATLTDLPASTASPAVLAPSAPEASATEAPTPASDQPPSMSTSNASRSGVKRPAESLDEAGVSSQQSQLLAPSRPIPSRIRDKLLMQQLSRRKFVRERPKNFVFLLSDHSDSDVGLDSDTETSDKHISIPTQPAAPPPPKSSKQAPTPPAADALFSKKYRGIYAAITSAATAARDNATPPVGLAAIDVNSIQDQSWCSDRAIARAYMCIEMRMQVKRKRAAALAAAAPSPSTAAQVVPAVSLTPSRSAAAASATPTRDAQSLAAKPADSTSKPVQSSNAASFELVVAVQSSSSVPSVADTEPCNPSAAPSTIDDAPMDISTPPHKDDAASGSAATSADPSPKPPLVSGEAVQDEKRLNIALESTRKAHKMLQAYIEQSSSVSKSIAMNERKEAEARETLARLRNELTSIDDQIAALQKRKAAIASQAADCETELAKVAAIVSARQTSLQRLKTQEAATIQDMIGTTKRIDELSARLHRPVPADIAAAAQLAQPLAKIPIKSPLRPARGAAAIKPAHLPISSQRPGAEQGSTSQPTSTASAKPAEAAATLESAAAMSLSKPSGSSSSNSDFIALEADSDDDNVDNAAKSREQDMRQHAPPVVSQPSVPDQAHMAAVGARPLPIGTIRPLVSLDNACPRELTDLALVSLLRGLDRSFTLDLDGDPLATRRTLSTNDPMHLDNEQGAVAVPAFKPYESALGHFRTFHLVDREANFSQFTSLTWSAKLNPAAVMCPFETSGGKCADSTCKNQHFRDLSMTDGELFEDLMETSARLLSTADVHALRDELHAKKRSGASLSELNQAVLAAIRRPDAAAIDKNLFLSTRIDGSRAAPAGEADARNKPAVRKGIARAVLDASAAIAPALPVMCRGLAALVSSESAGESRYYQISIAAADFEKLLAKDPHDVGSWISYAASQIKAPVSVDSLEKHSPNFNQALEILSRALVSNRSSEHVWLMYLELYQRRGKASDVRELFEQAIGFLPDCPVLWWMWASFERAEPAGSVCRVLCKMLVHFSNPALCIGDPRRRSLSLLSCVVQLAKQHVDALEPHKAAATLSRFLARDAEQLAEWAREVGVDAPPEHPLGLLNPVQRAVMLLLAVHVHAFGFLPENGFCEYPNHQLVKQQLFTVNWLHPLCAPSDEAIADIDALFAMWHASLCELRGDAMVIDTASGTFEDQKQAASWASSAVLRNQIAFERHIRGLDSDSIASLLQSLGPSGILSISDRLALGLVSQIDDAIADLDGKLDGTAAAFALANQACRTAFKDSQPDRIVQILSNCVRACFNGLPPLSAVDAWRHTQATLSLYRHALDLDITTLPDGRLLELRPHVSRAALHSSVFLWLNYMLLVAACSAGQTPVSSTMFDKALERIKGHEGRAVLWLEHLKFCLPDRALDEMTPPAPDARASRDDAKRALTVLSAALADLNVSAPHPLSLRPAGDSDFMRLVPLRDRSWTAMLADHCLLNLSMQEAQDLVALVFAEQIDVFPSASAMQLESPPKTDSDHQRAEWIASQAAQHAPSSSALVKYVAG</sequence>
<feature type="compositionally biased region" description="Basic and acidic residues" evidence="2">
    <location>
        <begin position="890"/>
        <end position="899"/>
    </location>
</feature>
<feature type="compositionally biased region" description="Low complexity" evidence="2">
    <location>
        <begin position="266"/>
        <end position="279"/>
    </location>
</feature>
<proteinExistence type="predicted"/>
<gene>
    <name evidence="4" type="primary">ZFC3H1</name>
    <name evidence="4" type="ORF">HK105_202121</name>
</gene>
<dbReference type="SUPFAM" id="SSF48452">
    <property type="entry name" value="TPR-like"/>
    <property type="match status" value="1"/>
</dbReference>
<dbReference type="InterPro" id="IPR019607">
    <property type="entry name" value="Putative_zinc-finger_domain"/>
</dbReference>
<feature type="compositionally biased region" description="Polar residues" evidence="2">
    <location>
        <begin position="340"/>
        <end position="351"/>
    </location>
</feature>
<evidence type="ECO:0000259" key="3">
    <source>
        <dbReference type="Pfam" id="PF10650"/>
    </source>
</evidence>
<feature type="region of interest" description="Disordered" evidence="2">
    <location>
        <begin position="152"/>
        <end position="197"/>
    </location>
</feature>
<feature type="compositionally biased region" description="Low complexity" evidence="2">
    <location>
        <begin position="838"/>
        <end position="872"/>
    </location>
</feature>
<feature type="domain" description="Putative zinc-finger" evidence="3">
    <location>
        <begin position="1034"/>
        <end position="1055"/>
    </location>
</feature>
<dbReference type="Gene3D" id="1.25.40.10">
    <property type="entry name" value="Tetratricopeptide repeat domain"/>
    <property type="match status" value="1"/>
</dbReference>
<name>A0ABR4NFF5_9FUNG</name>
<feature type="compositionally biased region" description="Low complexity" evidence="2">
    <location>
        <begin position="633"/>
        <end position="642"/>
    </location>
</feature>
<dbReference type="InterPro" id="IPR011990">
    <property type="entry name" value="TPR-like_helical_dom_sf"/>
</dbReference>
<dbReference type="SMART" id="SM00386">
    <property type="entry name" value="HAT"/>
    <property type="match status" value="3"/>
</dbReference>
<organism evidence="4 5">
    <name type="scientific">Polyrhizophydium stewartii</name>
    <dbReference type="NCBI Taxonomy" id="2732419"/>
    <lineage>
        <taxon>Eukaryota</taxon>
        <taxon>Fungi</taxon>
        <taxon>Fungi incertae sedis</taxon>
        <taxon>Chytridiomycota</taxon>
        <taxon>Chytridiomycota incertae sedis</taxon>
        <taxon>Chytridiomycetes</taxon>
        <taxon>Rhizophydiales</taxon>
        <taxon>Rhizophydiales incertae sedis</taxon>
        <taxon>Polyrhizophydium</taxon>
    </lineage>
</organism>
<evidence type="ECO:0000256" key="2">
    <source>
        <dbReference type="SAM" id="MobiDB-lite"/>
    </source>
</evidence>
<feature type="region of interest" description="Disordered" evidence="2">
    <location>
        <begin position="320"/>
        <end position="379"/>
    </location>
</feature>
<dbReference type="PANTHER" id="PTHR21563">
    <property type="entry name" value="ZINC FINGER C3H1 DOMAIN-CONTAINING PROTEIN"/>
    <property type="match status" value="1"/>
</dbReference>
<feature type="region of interest" description="Disordered" evidence="2">
    <location>
        <begin position="552"/>
        <end position="580"/>
    </location>
</feature>
<dbReference type="InterPro" id="IPR039278">
    <property type="entry name" value="Red1"/>
</dbReference>
<protein>
    <submittedName>
        <fullName evidence="4">Zinc finger C3H1 domain-containing protein</fullName>
    </submittedName>
</protein>
<evidence type="ECO:0000313" key="5">
    <source>
        <dbReference type="Proteomes" id="UP001527925"/>
    </source>
</evidence>
<feature type="region of interest" description="Disordered" evidence="2">
    <location>
        <begin position="597"/>
        <end position="655"/>
    </location>
</feature>
<keyword evidence="5" id="KW-1185">Reference proteome</keyword>
<feature type="compositionally biased region" description="Polar residues" evidence="2">
    <location>
        <begin position="823"/>
        <end position="837"/>
    </location>
</feature>
<evidence type="ECO:0000256" key="1">
    <source>
        <dbReference type="SAM" id="Coils"/>
    </source>
</evidence>
<dbReference type="Pfam" id="PF10650">
    <property type="entry name" value="zf-C3H1"/>
    <property type="match status" value="1"/>
</dbReference>
<comment type="caution">
    <text evidence="4">The sequence shown here is derived from an EMBL/GenBank/DDBJ whole genome shotgun (WGS) entry which is preliminary data.</text>
</comment>
<feature type="compositionally biased region" description="Low complexity" evidence="2">
    <location>
        <begin position="902"/>
        <end position="911"/>
    </location>
</feature>
<feature type="compositionally biased region" description="Low complexity" evidence="2">
    <location>
        <begin position="320"/>
        <end position="338"/>
    </location>
</feature>
<feature type="compositionally biased region" description="Low complexity" evidence="2">
    <location>
        <begin position="183"/>
        <end position="197"/>
    </location>
</feature>
<feature type="coiled-coil region" evidence="1">
    <location>
        <begin position="689"/>
        <end position="737"/>
    </location>
</feature>
<feature type="region of interest" description="Disordered" evidence="2">
    <location>
        <begin position="251"/>
        <end position="279"/>
    </location>
</feature>
<reference evidence="4 5" key="1">
    <citation type="submission" date="2023-09" db="EMBL/GenBank/DDBJ databases">
        <title>Pangenome analysis of Batrachochytrium dendrobatidis and related Chytrids.</title>
        <authorList>
            <person name="Yacoub M.N."/>
            <person name="Stajich J.E."/>
            <person name="James T.Y."/>
        </authorList>
    </citation>
    <scope>NUCLEOTIDE SEQUENCE [LARGE SCALE GENOMIC DNA]</scope>
    <source>
        <strain evidence="4 5">JEL0888</strain>
    </source>
</reference>
<dbReference type="EMBL" id="JADGIZ020000007">
    <property type="protein sequence ID" value="KAL2918194.1"/>
    <property type="molecule type" value="Genomic_DNA"/>
</dbReference>
<dbReference type="Proteomes" id="UP001527925">
    <property type="component" value="Unassembled WGS sequence"/>
</dbReference>
<keyword evidence="1" id="KW-0175">Coiled coil</keyword>
<evidence type="ECO:0000313" key="4">
    <source>
        <dbReference type="EMBL" id="KAL2918194.1"/>
    </source>
</evidence>